<protein>
    <recommendedName>
        <fullName evidence="6">Transposase C of IS166 homeodomain protein</fullName>
    </recommendedName>
</protein>
<sequence>MTPANLDLPNDVDALKAMVLAMAAKAARADVLEDEVADLKARNADADEQIAKLKLILKAFNRYRYGRRSEKQGTSIEADLDEQGAFVFEEIDTGIAAMIVSQYVVSLTGFSKAERPRVS</sequence>
<reference evidence="4" key="1">
    <citation type="submission" date="2016-10" db="EMBL/GenBank/DDBJ databases">
        <authorList>
            <person name="Wibberg D."/>
        </authorList>
    </citation>
    <scope>NUCLEOTIDE SEQUENCE [LARGE SCALE GENOMIC DNA]</scope>
</reference>
<proteinExistence type="predicted"/>
<dbReference type="EMBL" id="FOCV01000116">
    <property type="protein sequence ID" value="SEP36156.1"/>
    <property type="molecule type" value="Genomic_DNA"/>
</dbReference>
<name>A0A1H8X896_9HYPH</name>
<dbReference type="EMBL" id="FNXB01000082">
    <property type="protein sequence ID" value="SEI21293.1"/>
    <property type="molecule type" value="Genomic_DNA"/>
</dbReference>
<keyword evidence="5" id="KW-1185">Reference proteome</keyword>
<organism evidence="2 4">
    <name type="scientific">Rhizobium tibeticum</name>
    <dbReference type="NCBI Taxonomy" id="501024"/>
    <lineage>
        <taxon>Bacteria</taxon>
        <taxon>Pseudomonadati</taxon>
        <taxon>Pseudomonadota</taxon>
        <taxon>Alphaproteobacteria</taxon>
        <taxon>Hyphomicrobiales</taxon>
        <taxon>Rhizobiaceae</taxon>
        <taxon>Rhizobium/Agrobacterium group</taxon>
        <taxon>Rhizobium</taxon>
    </lineage>
</organism>
<gene>
    <name evidence="2" type="ORF">RTCCBAU85039_6586</name>
    <name evidence="3" type="ORF">SAMN05216228_11161</name>
</gene>
<evidence type="ECO:0000313" key="2">
    <source>
        <dbReference type="EMBL" id="SEI21293.1"/>
    </source>
</evidence>
<evidence type="ECO:0000313" key="4">
    <source>
        <dbReference type="Proteomes" id="UP000183063"/>
    </source>
</evidence>
<reference evidence="2" key="2">
    <citation type="submission" date="2016-10" db="EMBL/GenBank/DDBJ databases">
        <authorList>
            <person name="de Groot N.N."/>
        </authorList>
    </citation>
    <scope>NUCLEOTIDE SEQUENCE [LARGE SCALE GENOMIC DNA]</scope>
    <source>
        <strain evidence="2">CCBAU85039</strain>
    </source>
</reference>
<feature type="coiled-coil region" evidence="1">
    <location>
        <begin position="22"/>
        <end position="56"/>
    </location>
</feature>
<accession>A0A1H8X896</accession>
<evidence type="ECO:0000313" key="3">
    <source>
        <dbReference type="EMBL" id="SEP36156.1"/>
    </source>
</evidence>
<reference evidence="3 5" key="3">
    <citation type="submission" date="2016-10" db="EMBL/GenBank/DDBJ databases">
        <authorList>
            <person name="Varghese N."/>
            <person name="Submissions S."/>
        </authorList>
    </citation>
    <scope>NUCLEOTIDE SEQUENCE [LARGE SCALE GENOMIC DNA]</scope>
    <source>
        <strain evidence="3 5">CGMCC 1.7071</strain>
    </source>
</reference>
<evidence type="ECO:0000313" key="5">
    <source>
        <dbReference type="Proteomes" id="UP000198939"/>
    </source>
</evidence>
<dbReference type="AlphaFoldDB" id="A0A1H8X896"/>
<evidence type="ECO:0008006" key="6">
    <source>
        <dbReference type="Google" id="ProtNLM"/>
    </source>
</evidence>
<dbReference type="Proteomes" id="UP000198939">
    <property type="component" value="Unassembled WGS sequence"/>
</dbReference>
<keyword evidence="1" id="KW-0175">Coiled coil</keyword>
<dbReference type="Proteomes" id="UP000183063">
    <property type="component" value="Unassembled WGS sequence"/>
</dbReference>
<evidence type="ECO:0000256" key="1">
    <source>
        <dbReference type="SAM" id="Coils"/>
    </source>
</evidence>